<feature type="coiled-coil region" evidence="1">
    <location>
        <begin position="143"/>
        <end position="170"/>
    </location>
</feature>
<reference evidence="3" key="1">
    <citation type="submission" date="2018-01" db="EMBL/GenBank/DDBJ databases">
        <authorList>
            <person name="Regsiter A."/>
            <person name="William W."/>
        </authorList>
    </citation>
    <scope>NUCLEOTIDE SEQUENCE</scope>
    <source>
        <strain evidence="3">TRIP AH-1</strain>
    </source>
</reference>
<dbReference type="CDD" id="cd00093">
    <property type="entry name" value="HTH_XRE"/>
    <property type="match status" value="1"/>
</dbReference>
<protein>
    <recommendedName>
        <fullName evidence="2">HTH cro/C1-type domain-containing protein</fullName>
    </recommendedName>
</protein>
<name>A0A445MWA8_9BACT</name>
<dbReference type="GO" id="GO:0003677">
    <property type="term" value="F:DNA binding"/>
    <property type="evidence" value="ECO:0007669"/>
    <property type="project" value="InterPro"/>
</dbReference>
<dbReference type="InterPro" id="IPR010982">
    <property type="entry name" value="Lambda_DNA-bd_dom_sf"/>
</dbReference>
<dbReference type="EMBL" id="OJIN01000106">
    <property type="protein sequence ID" value="SPD73766.1"/>
    <property type="molecule type" value="Genomic_DNA"/>
</dbReference>
<gene>
    <name evidence="3" type="ORF">PITCH_A1940006</name>
</gene>
<dbReference type="InterPro" id="IPR001387">
    <property type="entry name" value="Cro/C1-type_HTH"/>
</dbReference>
<accession>A0A445MWA8</accession>
<dbReference type="SUPFAM" id="SSF47413">
    <property type="entry name" value="lambda repressor-like DNA-binding domains"/>
    <property type="match status" value="1"/>
</dbReference>
<dbReference type="GO" id="GO:0045892">
    <property type="term" value="P:negative regulation of DNA-templated transcription"/>
    <property type="evidence" value="ECO:0007669"/>
    <property type="project" value="InterPro"/>
</dbReference>
<dbReference type="Gene3D" id="1.10.260.40">
    <property type="entry name" value="lambda repressor-like DNA-binding domains"/>
    <property type="match status" value="1"/>
</dbReference>
<evidence type="ECO:0000259" key="2">
    <source>
        <dbReference type="PROSITE" id="PS50943"/>
    </source>
</evidence>
<evidence type="ECO:0000313" key="3">
    <source>
        <dbReference type="EMBL" id="SPD73766.1"/>
    </source>
</evidence>
<dbReference type="AlphaFoldDB" id="A0A445MWA8"/>
<feature type="domain" description="HTH cro/C1-type" evidence="2">
    <location>
        <begin position="21"/>
        <end position="62"/>
    </location>
</feature>
<evidence type="ECO:0000256" key="1">
    <source>
        <dbReference type="SAM" id="Coils"/>
    </source>
</evidence>
<dbReference type="InterPro" id="IPR010744">
    <property type="entry name" value="Phage_CI_N"/>
</dbReference>
<organism evidence="3">
    <name type="scientific">uncultured Desulfobacterium sp</name>
    <dbReference type="NCBI Taxonomy" id="201089"/>
    <lineage>
        <taxon>Bacteria</taxon>
        <taxon>Pseudomonadati</taxon>
        <taxon>Thermodesulfobacteriota</taxon>
        <taxon>Desulfobacteria</taxon>
        <taxon>Desulfobacterales</taxon>
        <taxon>Desulfobacteriaceae</taxon>
        <taxon>Desulfobacterium</taxon>
        <taxon>environmental samples</taxon>
    </lineage>
</organism>
<sequence length="185" mass="21064">MGTLTERLSILVDTYADGKHTKFAKLVGIPPSTFQNYINGRPPHIDHLLHIRETFQVNLDWLLTGEGEMKKSEAEKGEDDVFILYKEEDVDPEVADLLRMTSEIVRSDTEYADSLKANIRSFYHSVELEKRLSKNESDISLIKDGLSAENERLKHQNRLLEDRLAALEKKLSSRPGQPEKVSVNG</sequence>
<dbReference type="PROSITE" id="PS50943">
    <property type="entry name" value="HTH_CROC1"/>
    <property type="match status" value="1"/>
</dbReference>
<keyword evidence="1" id="KW-0175">Coiled coil</keyword>
<proteinExistence type="predicted"/>
<dbReference type="Pfam" id="PF07022">
    <property type="entry name" value="Phage_CI_repr"/>
    <property type="match status" value="1"/>
</dbReference>